<organism evidence="1 2">
    <name type="scientific">Lottia gigantea</name>
    <name type="common">Giant owl limpet</name>
    <dbReference type="NCBI Taxonomy" id="225164"/>
    <lineage>
        <taxon>Eukaryota</taxon>
        <taxon>Metazoa</taxon>
        <taxon>Spiralia</taxon>
        <taxon>Lophotrochozoa</taxon>
        <taxon>Mollusca</taxon>
        <taxon>Gastropoda</taxon>
        <taxon>Patellogastropoda</taxon>
        <taxon>Lottioidea</taxon>
        <taxon>Lottiidae</taxon>
        <taxon>Lottia</taxon>
    </lineage>
</organism>
<dbReference type="EMBL" id="KB199650">
    <property type="protein sequence ID" value="ESP05141.1"/>
    <property type="molecule type" value="Genomic_DNA"/>
</dbReference>
<dbReference type="RefSeq" id="XP_009043686.1">
    <property type="nucleotide sequence ID" value="XM_009045438.1"/>
</dbReference>
<keyword evidence="2" id="KW-1185">Reference proteome</keyword>
<dbReference type="GeneID" id="20235564"/>
<dbReference type="KEGG" id="lgi:LOTGIDRAFT_151942"/>
<sequence>MPDDVNKTLSKLMLEFLWNNKPPSIQYKSVINHKFNGGLGFPDIQSKSYAFALKWLKKLLDPSQCHIWKSVINYFVTEHGNSNATDIFKLYFSKSFIRKLPPFYQVMFNGWDVITQFKRPAPQNLYEMSIQPLFNNPFIVRNNKVLKCDLFSKCGINTIYDIIYYYGISSFLPLSSLLEDCVECEPNPDYVEKMFEIIKSSIPTEWKIIIESETYSNKDAPKPYLLLDDEKIGFDNFTTKFLYKVLLERKAVKPTGFLYWEHNLKKELNWSVTCKNVVDSYKDCKILS</sequence>
<evidence type="ECO:0000313" key="1">
    <source>
        <dbReference type="EMBL" id="ESP05141.1"/>
    </source>
</evidence>
<protein>
    <submittedName>
        <fullName evidence="1">Uncharacterized protein</fullName>
    </submittedName>
</protein>
<dbReference type="AlphaFoldDB" id="V4BBZ9"/>
<proteinExistence type="predicted"/>
<dbReference type="CTD" id="20235564"/>
<dbReference type="Proteomes" id="UP000030746">
    <property type="component" value="Unassembled WGS sequence"/>
</dbReference>
<name>V4BBZ9_LOTGI</name>
<gene>
    <name evidence="1" type="ORF">LOTGIDRAFT_151942</name>
</gene>
<reference evidence="1 2" key="1">
    <citation type="journal article" date="2013" name="Nature">
        <title>Insights into bilaterian evolution from three spiralian genomes.</title>
        <authorList>
            <person name="Simakov O."/>
            <person name="Marletaz F."/>
            <person name="Cho S.J."/>
            <person name="Edsinger-Gonzales E."/>
            <person name="Havlak P."/>
            <person name="Hellsten U."/>
            <person name="Kuo D.H."/>
            <person name="Larsson T."/>
            <person name="Lv J."/>
            <person name="Arendt D."/>
            <person name="Savage R."/>
            <person name="Osoegawa K."/>
            <person name="de Jong P."/>
            <person name="Grimwood J."/>
            <person name="Chapman J.A."/>
            <person name="Shapiro H."/>
            <person name="Aerts A."/>
            <person name="Otillar R.P."/>
            <person name="Terry A.Y."/>
            <person name="Boore J.L."/>
            <person name="Grigoriev I.V."/>
            <person name="Lindberg D.R."/>
            <person name="Seaver E.C."/>
            <person name="Weisblat D.A."/>
            <person name="Putnam N.H."/>
            <person name="Rokhsar D.S."/>
        </authorList>
    </citation>
    <scope>NUCLEOTIDE SEQUENCE [LARGE SCALE GENOMIC DNA]</scope>
</reference>
<evidence type="ECO:0000313" key="2">
    <source>
        <dbReference type="Proteomes" id="UP000030746"/>
    </source>
</evidence>
<dbReference type="HOGENOM" id="CLU_967362_0_0_1"/>
<dbReference type="STRING" id="225164.V4BBZ9"/>
<accession>V4BBZ9</accession>
<dbReference type="OrthoDB" id="8958079at2759"/>
<dbReference type="OMA" id="DESIWNN"/>